<keyword evidence="4" id="KW-1185">Reference proteome</keyword>
<dbReference type="PANTHER" id="PTHR20882:SF14">
    <property type="entry name" value="CYTOPLASMIC TRNA 2-THIOLATION PROTEIN 2"/>
    <property type="match status" value="1"/>
</dbReference>
<dbReference type="STRING" id="1890683.A0A427YNW4"/>
<protein>
    <recommendedName>
        <fullName evidence="5">Cytoplasmic tRNA 2-thiolation protein 2</fullName>
    </recommendedName>
</protein>
<dbReference type="GO" id="GO:0016783">
    <property type="term" value="F:sulfurtransferase activity"/>
    <property type="evidence" value="ECO:0007669"/>
    <property type="project" value="TreeGrafter"/>
</dbReference>
<dbReference type="Pfam" id="PF10288">
    <property type="entry name" value="CTU2"/>
    <property type="match status" value="1"/>
</dbReference>
<evidence type="ECO:0000256" key="1">
    <source>
        <dbReference type="ARBA" id="ARBA00022490"/>
    </source>
</evidence>
<proteinExistence type="predicted"/>
<dbReference type="PANTHER" id="PTHR20882">
    <property type="entry name" value="CYTOPLASMIC TRNA 2-THIOLATION PROTEIN 2"/>
    <property type="match status" value="1"/>
</dbReference>
<dbReference type="OrthoDB" id="25129at2759"/>
<comment type="caution">
    <text evidence="3">The sequence shown here is derived from an EMBL/GenBank/DDBJ whole genome shotgun (WGS) entry which is preliminary data.</text>
</comment>
<reference evidence="3 4" key="1">
    <citation type="submission" date="2018-11" db="EMBL/GenBank/DDBJ databases">
        <title>Genome sequence of Saitozyma podzolica DSM 27192.</title>
        <authorList>
            <person name="Aliyu H."/>
            <person name="Gorte O."/>
            <person name="Ochsenreither K."/>
        </authorList>
    </citation>
    <scope>NUCLEOTIDE SEQUENCE [LARGE SCALE GENOMIC DNA]</scope>
    <source>
        <strain evidence="3 4">DSM 27192</strain>
    </source>
</reference>
<accession>A0A427YNW4</accession>
<gene>
    <name evidence="3" type="ORF">EHS25_008185</name>
</gene>
<dbReference type="GO" id="GO:0000049">
    <property type="term" value="F:tRNA binding"/>
    <property type="evidence" value="ECO:0007669"/>
    <property type="project" value="InterPro"/>
</dbReference>
<dbReference type="InterPro" id="IPR014729">
    <property type="entry name" value="Rossmann-like_a/b/a_fold"/>
</dbReference>
<dbReference type="GO" id="GO:0005829">
    <property type="term" value="C:cytosol"/>
    <property type="evidence" value="ECO:0007669"/>
    <property type="project" value="TreeGrafter"/>
</dbReference>
<evidence type="ECO:0008006" key="5">
    <source>
        <dbReference type="Google" id="ProtNLM"/>
    </source>
</evidence>
<name>A0A427YNW4_9TREE</name>
<evidence type="ECO:0000256" key="2">
    <source>
        <dbReference type="ARBA" id="ARBA00022694"/>
    </source>
</evidence>
<keyword evidence="2" id="KW-0819">tRNA processing</keyword>
<keyword evidence="1" id="KW-0963">Cytoplasm</keyword>
<dbReference type="EMBL" id="RSCD01000005">
    <property type="protein sequence ID" value="RSH92739.1"/>
    <property type="molecule type" value="Genomic_DNA"/>
</dbReference>
<dbReference type="Gene3D" id="3.40.50.620">
    <property type="entry name" value="HUPs"/>
    <property type="match status" value="1"/>
</dbReference>
<dbReference type="Proteomes" id="UP000279259">
    <property type="component" value="Unassembled WGS sequence"/>
</dbReference>
<dbReference type="InterPro" id="IPR019407">
    <property type="entry name" value="CTU2"/>
</dbReference>
<dbReference type="AlphaFoldDB" id="A0A427YNW4"/>
<evidence type="ECO:0000313" key="4">
    <source>
        <dbReference type="Proteomes" id="UP000279259"/>
    </source>
</evidence>
<sequence>MAMLDMLLQHGYVGKGDGKTADLTKGEREVLWDRGTVVYVEFAGVTGMEDRMGAMKTLAEEKGLRFVGLRAEEAFDSTLGQKLGRPSASPGGIAVDLSNPSLPLLDLPSASSPASASAPDPLLRLQTLLASLPAPSRPALLAHILSHLLNLAAYSIPNVSHLLLGETSTREAQRVVSGTALGRGWALPLELASATPLLAPNTDSASDPPPTTLDVSAPINPAPAPIPAAPQSITRLKPMKDVTLKEAALYCHLRGIPTVNHRKWTSEAGGGSDARGKGVHTIESLTEAFIAGLDVTHPATVSTINKTGDKLVFNGDSPSLPGPENCCPVCQTPAEPSAQAWKSRTALTSLPGRTKSIESAVPDSTDDHSGSVELAPMLCYSCLTTFTPSSTRKGTDKGQPAYLPQWVAESVRKREVPREEMRAGISGFLLDGE</sequence>
<dbReference type="GO" id="GO:0002143">
    <property type="term" value="P:tRNA wobble position uridine thiolation"/>
    <property type="evidence" value="ECO:0007669"/>
    <property type="project" value="TreeGrafter"/>
</dbReference>
<organism evidence="3 4">
    <name type="scientific">Saitozyma podzolica</name>
    <dbReference type="NCBI Taxonomy" id="1890683"/>
    <lineage>
        <taxon>Eukaryota</taxon>
        <taxon>Fungi</taxon>
        <taxon>Dikarya</taxon>
        <taxon>Basidiomycota</taxon>
        <taxon>Agaricomycotina</taxon>
        <taxon>Tremellomycetes</taxon>
        <taxon>Tremellales</taxon>
        <taxon>Trimorphomycetaceae</taxon>
        <taxon>Saitozyma</taxon>
    </lineage>
</organism>
<evidence type="ECO:0000313" key="3">
    <source>
        <dbReference type="EMBL" id="RSH92739.1"/>
    </source>
</evidence>